<dbReference type="InterPro" id="IPR003761">
    <property type="entry name" value="Exonuc_VII_S"/>
</dbReference>
<keyword evidence="5 6" id="KW-0269">Exonuclease</keyword>
<gene>
    <name evidence="6 7" type="primary">xseB</name>
    <name evidence="7" type="ORF">C1O66_03020</name>
</gene>
<dbReference type="GO" id="GO:0008855">
    <property type="term" value="F:exodeoxyribonuclease VII activity"/>
    <property type="evidence" value="ECO:0007669"/>
    <property type="project" value="UniProtKB-UniRule"/>
</dbReference>
<evidence type="ECO:0000313" key="7">
    <source>
        <dbReference type="EMBL" id="PND40364.1"/>
    </source>
</evidence>
<keyword evidence="8" id="KW-1185">Reference proteome</keyword>
<keyword evidence="2 6" id="KW-0963">Cytoplasm</keyword>
<dbReference type="GO" id="GO:0009318">
    <property type="term" value="C:exodeoxyribonuclease VII complex"/>
    <property type="evidence" value="ECO:0007669"/>
    <property type="project" value="UniProtKB-UniRule"/>
</dbReference>
<dbReference type="AlphaFoldDB" id="A0A2N8L3T8"/>
<evidence type="ECO:0000256" key="1">
    <source>
        <dbReference type="ARBA" id="ARBA00009998"/>
    </source>
</evidence>
<dbReference type="EC" id="3.1.11.6" evidence="6"/>
<evidence type="ECO:0000256" key="4">
    <source>
        <dbReference type="ARBA" id="ARBA00022801"/>
    </source>
</evidence>
<dbReference type="Gene3D" id="1.10.287.1040">
    <property type="entry name" value="Exonuclease VII, small subunit"/>
    <property type="match status" value="1"/>
</dbReference>
<dbReference type="PANTHER" id="PTHR34137:SF1">
    <property type="entry name" value="EXODEOXYRIBONUCLEASE 7 SMALL SUBUNIT"/>
    <property type="match status" value="1"/>
</dbReference>
<accession>A0A2N8L3T8</accession>
<evidence type="ECO:0000256" key="3">
    <source>
        <dbReference type="ARBA" id="ARBA00022722"/>
    </source>
</evidence>
<dbReference type="InterPro" id="IPR037004">
    <property type="entry name" value="Exonuc_VII_ssu_sf"/>
</dbReference>
<dbReference type="RefSeq" id="WP_102766499.1">
    <property type="nucleotide sequence ID" value="NZ_CP124551.1"/>
</dbReference>
<comment type="subcellular location">
    <subcellularLocation>
        <location evidence="6">Cytoplasm</location>
    </subcellularLocation>
</comment>
<name>A0A2N8L3T8_9BURK</name>
<comment type="subunit">
    <text evidence="6">Heterooligomer composed of large and small subunits.</text>
</comment>
<evidence type="ECO:0000256" key="2">
    <source>
        <dbReference type="ARBA" id="ARBA00022490"/>
    </source>
</evidence>
<reference evidence="7 8" key="1">
    <citation type="submission" date="2018-01" db="EMBL/GenBank/DDBJ databases">
        <title>Draft genome sequence of Paucibacter aquatile CR182 isolated from freshwater of the Nakdong River.</title>
        <authorList>
            <person name="Choi A."/>
            <person name="Chung E.J."/>
        </authorList>
    </citation>
    <scope>NUCLEOTIDE SEQUENCE [LARGE SCALE GENOMIC DNA]</scope>
    <source>
        <strain evidence="7 8">CR182</strain>
    </source>
</reference>
<dbReference type="EMBL" id="POSP01000001">
    <property type="protein sequence ID" value="PND40364.1"/>
    <property type="molecule type" value="Genomic_DNA"/>
</dbReference>
<dbReference type="SUPFAM" id="SSF116842">
    <property type="entry name" value="XseB-like"/>
    <property type="match status" value="1"/>
</dbReference>
<dbReference type="GO" id="GO:0005829">
    <property type="term" value="C:cytosol"/>
    <property type="evidence" value="ECO:0007669"/>
    <property type="project" value="TreeGrafter"/>
</dbReference>
<comment type="function">
    <text evidence="6">Bidirectionally degrades single-stranded DNA into large acid-insoluble oligonucleotides, which are then degraded further into small acid-soluble oligonucleotides.</text>
</comment>
<keyword evidence="3 6" id="KW-0540">Nuclease</keyword>
<protein>
    <recommendedName>
        <fullName evidence="6">Exodeoxyribonuclease 7 small subunit</fullName>
        <ecNumber evidence="6">3.1.11.6</ecNumber>
    </recommendedName>
    <alternativeName>
        <fullName evidence="6">Exodeoxyribonuclease VII small subunit</fullName>
        <shortName evidence="6">Exonuclease VII small subunit</shortName>
    </alternativeName>
</protein>
<sequence length="91" mass="9803">MTRSSSASKAASKAAASQAEEDLAHLSYEQALAELERLLADMEGGQLPLDQLLESYKRGAGLLGLCRSRLQAVEQQVKVLEGEGLKQWGES</sequence>
<dbReference type="NCBIfam" id="TIGR01280">
    <property type="entry name" value="xseB"/>
    <property type="match status" value="1"/>
</dbReference>
<organism evidence="7 8">
    <name type="scientific">Kinneretia aquatilis</name>
    <dbReference type="NCBI Taxonomy" id="2070761"/>
    <lineage>
        <taxon>Bacteria</taxon>
        <taxon>Pseudomonadati</taxon>
        <taxon>Pseudomonadota</taxon>
        <taxon>Betaproteobacteria</taxon>
        <taxon>Burkholderiales</taxon>
        <taxon>Sphaerotilaceae</taxon>
        <taxon>Roseateles</taxon>
    </lineage>
</organism>
<dbReference type="Pfam" id="PF02609">
    <property type="entry name" value="Exonuc_VII_S"/>
    <property type="match status" value="1"/>
</dbReference>
<keyword evidence="4 6" id="KW-0378">Hydrolase</keyword>
<evidence type="ECO:0000256" key="6">
    <source>
        <dbReference type="HAMAP-Rule" id="MF_00337"/>
    </source>
</evidence>
<comment type="caution">
    <text evidence="7">The sequence shown here is derived from an EMBL/GenBank/DDBJ whole genome shotgun (WGS) entry which is preliminary data.</text>
</comment>
<dbReference type="OrthoDB" id="287668at2"/>
<dbReference type="GO" id="GO:0006308">
    <property type="term" value="P:DNA catabolic process"/>
    <property type="evidence" value="ECO:0007669"/>
    <property type="project" value="UniProtKB-UniRule"/>
</dbReference>
<evidence type="ECO:0000313" key="8">
    <source>
        <dbReference type="Proteomes" id="UP000235916"/>
    </source>
</evidence>
<dbReference type="HAMAP" id="MF_00337">
    <property type="entry name" value="Exonuc_7_S"/>
    <property type="match status" value="1"/>
</dbReference>
<dbReference type="PANTHER" id="PTHR34137">
    <property type="entry name" value="EXODEOXYRIBONUCLEASE 7 SMALL SUBUNIT"/>
    <property type="match status" value="1"/>
</dbReference>
<dbReference type="Proteomes" id="UP000235916">
    <property type="component" value="Unassembled WGS sequence"/>
</dbReference>
<proteinExistence type="inferred from homology"/>
<evidence type="ECO:0000256" key="5">
    <source>
        <dbReference type="ARBA" id="ARBA00022839"/>
    </source>
</evidence>
<comment type="catalytic activity">
    <reaction evidence="6">
        <text>Exonucleolytic cleavage in either 5'- to 3'- or 3'- to 5'-direction to yield nucleoside 5'-phosphates.</text>
        <dbReference type="EC" id="3.1.11.6"/>
    </reaction>
</comment>
<comment type="similarity">
    <text evidence="1 6">Belongs to the XseB family.</text>
</comment>